<protein>
    <recommendedName>
        <fullName evidence="3">Methyltransferase type 11 domain-containing protein</fullName>
    </recommendedName>
</protein>
<name>A0A3P6GXF2_MESCO</name>
<dbReference type="Gene3D" id="3.40.50.150">
    <property type="entry name" value="Vaccinia Virus protein VP39"/>
    <property type="match status" value="1"/>
</dbReference>
<dbReference type="InterPro" id="IPR029063">
    <property type="entry name" value="SAM-dependent_MTases_sf"/>
</dbReference>
<reference evidence="1 2" key="1">
    <citation type="submission" date="2018-10" db="EMBL/GenBank/DDBJ databases">
        <authorList>
            <consortium name="Pathogen Informatics"/>
        </authorList>
    </citation>
    <scope>NUCLEOTIDE SEQUENCE [LARGE SCALE GENOMIC DNA]</scope>
</reference>
<evidence type="ECO:0008006" key="3">
    <source>
        <dbReference type="Google" id="ProtNLM"/>
    </source>
</evidence>
<gene>
    <name evidence="1" type="ORF">MCOS_LOCUS5965</name>
</gene>
<evidence type="ECO:0000313" key="1">
    <source>
        <dbReference type="EMBL" id="VDD79962.1"/>
    </source>
</evidence>
<dbReference type="EMBL" id="UXSR01005225">
    <property type="protein sequence ID" value="VDD79962.1"/>
    <property type="molecule type" value="Genomic_DNA"/>
</dbReference>
<accession>A0A3P6GXF2</accession>
<sequence>MLLRLNPLPATERLILIPNFLSSYFVKLVDSEPKARVGTSASPCTPPDICVQTFPASRWIHVSGRMSERQALAVVFPDSSFVQPIVIPFVREAETQDKITCNLNALVLEHSESGGVLTTGPFTVGGDRINLILLFDHPIRYITTSPGIRLGRNARGLSIYWPRASERGRSEQWFYASGHLETSAIRLRIRHTQSSQSAVVKDLIFQPSRSVAATPSVSHFRRVFFQASNARAFRLAATSKSEDPPSHIGFALVTLLFLFFDDLIFSQASLGDLEALLNSVTASLKESYLSVRRDIVSEFGFQGGRLKSREEELLLELETKFGERMSLIERYIGLLEFAKGKTDGESFEVLDYPSPLNRSYRSSLSEKSESGQADSLVLFPPPYAASLADMSAWLAYTRLPPAERDTRHLFPPTLLSPANMSLWLSAPAPKKDHQVCAKSQTCKNEWLCQAPPKPQVDTLEAKLEAMALAQEKDEDKEVDNSEVVALVCRKPNKGDSCCKSFGNCANKPSCATRLMDEVEKPCIRAWLARQSVLPAQLQAELEGEQSEPRDPAVVAQLRKTAKSDLSLWLAKNRSEEPPRPSGNRMTFVQHHLEPNWRERWLKRHEPLVAEMLDSHVAKKSKLANLLLDSQKNLEADLEAIVYQSPFKCRTTASYNWLHTSKKAEAVEQPCGRAPCLSGIDNPWKNLLGFCPIGIRYHSTRLPNPKTILVAPLTPQRGIEPPPGLLSSPYRIKLVPNFDIPSVDKTSTRRRAEYGYPIDTARHSLDLRNNRRHQQFLYDFALHTCLGIDRVTPLSSILDLACGVLLPFGGESLMEKGIFALGFDHILRPMKGVDFAQCSLIGSKFPLRPSSIDCIVSISFVQWVTATENERVIGLFAQECVRTMANQGGHCIMQFYPANKRDLDSISEAFVAADRGIRGCRLSAWPVENRGVKIFVYCVKNSLPAVGAN</sequence>
<dbReference type="STRING" id="53468.A0A3P6GXF2"/>
<organism evidence="1 2">
    <name type="scientific">Mesocestoides corti</name>
    <name type="common">Flatworm</name>
    <dbReference type="NCBI Taxonomy" id="53468"/>
    <lineage>
        <taxon>Eukaryota</taxon>
        <taxon>Metazoa</taxon>
        <taxon>Spiralia</taxon>
        <taxon>Lophotrochozoa</taxon>
        <taxon>Platyhelminthes</taxon>
        <taxon>Cestoda</taxon>
        <taxon>Eucestoda</taxon>
        <taxon>Cyclophyllidea</taxon>
        <taxon>Mesocestoididae</taxon>
        <taxon>Mesocestoides</taxon>
    </lineage>
</organism>
<proteinExistence type="predicted"/>
<evidence type="ECO:0000313" key="2">
    <source>
        <dbReference type="Proteomes" id="UP000267029"/>
    </source>
</evidence>
<dbReference type="Proteomes" id="UP000267029">
    <property type="component" value="Unassembled WGS sequence"/>
</dbReference>
<keyword evidence="2" id="KW-1185">Reference proteome</keyword>
<dbReference type="AlphaFoldDB" id="A0A3P6GXF2"/>
<dbReference type="OrthoDB" id="6259158at2759"/>